<evidence type="ECO:0000313" key="9">
    <source>
        <dbReference type="EMBL" id="PLC54542.1"/>
    </source>
</evidence>
<dbReference type="PANTHER" id="PTHR47786">
    <property type="entry name" value="ALPHA-1,4-GLUCAN:MALTOSE-1-PHOSPHATE MALTOSYLTRANSFERASE"/>
    <property type="match status" value="1"/>
</dbReference>
<feature type="binding site" evidence="6">
    <location>
        <position position="742"/>
    </location>
    <ligand>
        <name>alpha-maltose 1-phosphate</name>
        <dbReference type="ChEBI" id="CHEBI:63576"/>
    </ligand>
</feature>
<gene>
    <name evidence="6" type="primary">glgE</name>
    <name evidence="9" type="ORF">CR155_07160</name>
</gene>
<dbReference type="InterPro" id="IPR017853">
    <property type="entry name" value="GH"/>
</dbReference>
<dbReference type="EC" id="2.4.99.16" evidence="6"/>
<evidence type="ECO:0000256" key="6">
    <source>
        <dbReference type="HAMAP-Rule" id="MF_02124"/>
    </source>
</evidence>
<dbReference type="InterPro" id="IPR013783">
    <property type="entry name" value="Ig-like_fold"/>
</dbReference>
<evidence type="ECO:0000256" key="4">
    <source>
        <dbReference type="ARBA" id="ARBA00023277"/>
    </source>
</evidence>
<accession>A0A2N4UHP5</accession>
<dbReference type="InterPro" id="IPR006047">
    <property type="entry name" value="GH13_cat_dom"/>
</dbReference>
<dbReference type="GO" id="GO:0016758">
    <property type="term" value="F:hexosyltransferase activity"/>
    <property type="evidence" value="ECO:0007669"/>
    <property type="project" value="UniProtKB-UniRule"/>
</dbReference>
<evidence type="ECO:0000256" key="3">
    <source>
        <dbReference type="ARBA" id="ARBA00022679"/>
    </source>
</evidence>
<dbReference type="OrthoDB" id="9805159at2"/>
<dbReference type="Pfam" id="PF11896">
    <property type="entry name" value="GlgE_dom_N_S"/>
    <property type="match status" value="1"/>
</dbReference>
<organism evidence="9 10">
    <name type="scientific">Pollutimonas nitritireducens</name>
    <dbReference type="NCBI Taxonomy" id="2045209"/>
    <lineage>
        <taxon>Bacteria</taxon>
        <taxon>Pseudomonadati</taxon>
        <taxon>Pseudomonadota</taxon>
        <taxon>Betaproteobacteria</taxon>
        <taxon>Burkholderiales</taxon>
        <taxon>Alcaligenaceae</taxon>
        <taxon>Pollutimonas</taxon>
    </lineage>
</organism>
<dbReference type="Gene3D" id="1.20.58.80">
    <property type="entry name" value="Phosphotransferase system, lactose/cellobiose-type IIA subunit"/>
    <property type="match status" value="1"/>
</dbReference>
<dbReference type="InterPro" id="IPR013780">
    <property type="entry name" value="Glyco_hydro_b"/>
</dbReference>
<proteinExistence type="inferred from homology"/>
<feature type="binding site" evidence="6">
    <location>
        <position position="777"/>
    </location>
    <ligand>
        <name>alpha-maltose 1-phosphate</name>
        <dbReference type="ChEBI" id="CHEBI:63576"/>
    </ligand>
</feature>
<dbReference type="GO" id="GO:0030979">
    <property type="term" value="P:alpha-glucan biosynthetic process"/>
    <property type="evidence" value="ECO:0007669"/>
    <property type="project" value="UniProtKB-UniRule"/>
</dbReference>
<comment type="subunit">
    <text evidence="1 6">Homodimer.</text>
</comment>
<evidence type="ECO:0000256" key="2">
    <source>
        <dbReference type="ARBA" id="ARBA00022676"/>
    </source>
</evidence>
<reference evidence="9 10" key="1">
    <citation type="submission" date="2017-10" db="EMBL/GenBank/DDBJ databases">
        <title>Two draft genome sequences of Pusillimonas sp. strains isolated from a nitrate- and radionuclide-contaminated groundwater in Russia.</title>
        <authorList>
            <person name="Grouzdev D.S."/>
            <person name="Tourova T.P."/>
            <person name="Goeva M.A."/>
            <person name="Babich T.L."/>
            <person name="Sokolova D.S."/>
            <person name="Abdullin R."/>
            <person name="Poltaraus A.B."/>
            <person name="Toshchakov S.V."/>
            <person name="Nazina T.N."/>
        </authorList>
    </citation>
    <scope>NUCLEOTIDE SEQUENCE [LARGE SCALE GENOMIC DNA]</scope>
    <source>
        <strain evidence="9 10">JR1/69-2-13</strain>
    </source>
</reference>
<feature type="binding site" evidence="6">
    <location>
        <position position="819"/>
    </location>
    <ligand>
        <name>alpha-maltose 1-phosphate</name>
        <dbReference type="ChEBI" id="CHEBI:63576"/>
    </ligand>
</feature>
<comment type="function">
    <text evidence="6">Maltosyltransferase that uses maltose 1-phosphate (M1P) as the sugar donor to elongate linear or branched alpha-(1-&gt;4)-glucans. Is involved in a branched alpha-glucan biosynthetic pathway from trehalose, together with TreS, Mak and GlgB.</text>
</comment>
<name>A0A2N4UHP5_9BURK</name>
<dbReference type="HAMAP" id="MF_02124">
    <property type="entry name" value="GlgE"/>
    <property type="match status" value="1"/>
</dbReference>
<feature type="domain" description="Glycosyl hydrolase family 13 catalytic" evidence="8">
    <location>
        <begin position="634"/>
        <end position="968"/>
    </location>
</feature>
<dbReference type="Pfam" id="PF21702">
    <property type="entry name" value="GLGE_C"/>
    <property type="match status" value="1"/>
</dbReference>
<comment type="similarity">
    <text evidence="6">Belongs to the glycosyl hydrolase 13 family. GlgE subfamily.</text>
</comment>
<dbReference type="EMBL" id="PDNV01000004">
    <property type="protein sequence ID" value="PLC54542.1"/>
    <property type="molecule type" value="Genomic_DNA"/>
</dbReference>
<feature type="binding site" evidence="6">
    <location>
        <begin position="958"/>
        <end position="959"/>
    </location>
    <ligand>
        <name>alpha-maltose 1-phosphate</name>
        <dbReference type="ChEBI" id="CHEBI:63576"/>
    </ligand>
</feature>
<dbReference type="Gene3D" id="2.60.40.1180">
    <property type="entry name" value="Golgi alpha-mannosidase II"/>
    <property type="match status" value="1"/>
</dbReference>
<dbReference type="GO" id="GO:0004553">
    <property type="term" value="F:hydrolase activity, hydrolyzing O-glycosyl compounds"/>
    <property type="evidence" value="ECO:0007669"/>
    <property type="project" value="InterPro"/>
</dbReference>
<feature type="region of interest" description="Disordered" evidence="7">
    <location>
        <begin position="680"/>
        <end position="706"/>
    </location>
</feature>
<dbReference type="AlphaFoldDB" id="A0A2N4UHP5"/>
<dbReference type="PANTHER" id="PTHR47786:SF2">
    <property type="entry name" value="GLYCOSYL HYDROLASE FAMILY 13 CATALYTIC DOMAIN-CONTAINING PROTEIN"/>
    <property type="match status" value="1"/>
</dbReference>
<comment type="caution">
    <text evidence="9">The sequence shown here is derived from an EMBL/GenBank/DDBJ whole genome shotgun (WGS) entry which is preliminary data.</text>
</comment>
<dbReference type="Gene3D" id="3.20.20.80">
    <property type="entry name" value="Glycosidases"/>
    <property type="match status" value="2"/>
</dbReference>
<dbReference type="CDD" id="cd11344">
    <property type="entry name" value="AmyAc_GlgE_like"/>
    <property type="match status" value="1"/>
</dbReference>
<feature type="site" description="Transition state stabilizer" evidence="6">
    <location>
        <position position="905"/>
    </location>
</feature>
<keyword evidence="2 6" id="KW-0328">Glycosyltransferase</keyword>
<feature type="active site" description="Nucleophile" evidence="6">
    <location>
        <position position="818"/>
    </location>
</feature>
<dbReference type="RefSeq" id="WP_102069311.1">
    <property type="nucleotide sequence ID" value="NZ_PDNV01000004.1"/>
</dbReference>
<evidence type="ECO:0000313" key="10">
    <source>
        <dbReference type="Proteomes" id="UP000234328"/>
    </source>
</evidence>
<feature type="active site" description="Proton donor" evidence="6">
    <location>
        <position position="847"/>
    </location>
</feature>
<protein>
    <recommendedName>
        <fullName evidence="6">Alpha-1,4-glucan:maltose-1-phosphate maltosyltransferase</fullName>
        <shortName evidence="6">GMPMT</shortName>
        <ecNumber evidence="6">2.4.99.16</ecNumber>
    </recommendedName>
    <alternativeName>
        <fullName evidence="6">(1-&gt;4)-alpha-D-glucan:maltose-1-phosphate alpha-D-maltosyltransferase</fullName>
    </alternativeName>
</protein>
<keyword evidence="10" id="KW-1185">Reference proteome</keyword>
<dbReference type="Proteomes" id="UP000234328">
    <property type="component" value="Unassembled WGS sequence"/>
</dbReference>
<evidence type="ECO:0000256" key="7">
    <source>
        <dbReference type="SAM" id="MobiDB-lite"/>
    </source>
</evidence>
<dbReference type="SMART" id="SM00642">
    <property type="entry name" value="Aamy"/>
    <property type="match status" value="1"/>
</dbReference>
<evidence type="ECO:0000259" key="8">
    <source>
        <dbReference type="SMART" id="SM00642"/>
    </source>
</evidence>
<feature type="binding site" evidence="6">
    <location>
        <position position="682"/>
    </location>
    <ligand>
        <name>alpha-maltose 1-phosphate</name>
        <dbReference type="ChEBI" id="CHEBI:63576"/>
    </ligand>
</feature>
<dbReference type="InterPro" id="IPR021828">
    <property type="entry name" value="GlgE_dom_N/S"/>
</dbReference>
<dbReference type="InterPro" id="IPR049171">
    <property type="entry name" value="GLGE_C"/>
</dbReference>
<dbReference type="Gene3D" id="2.60.40.10">
    <property type="entry name" value="Immunoglobulins"/>
    <property type="match status" value="1"/>
</dbReference>
<sequence length="1087" mass="121824">MVRIYYVYPESAAETPGLTGTQSWDAACQRASSMGFDTILIPPAWSGGKRHLRGIPDDPDRSSIQGFANDETTATLAEMVEHCSRYKLALYMDLVLDRVLADGRLAASHADWYGKPSVTVLDPRGELQTGFLRIKLHHARVDPELVSWWGARLQEWAKAGVAGFRCLAPGALPAADWKELVTLVHRQSPECSFMAWTPGMTPDQLARLAPAGFEAGFLSLPWWDYRSSWLVEEHARLSGFASVVSPIEDPDSRHAPSAGWRQGGHQAAVRTLWTAAFTGDGVLMPMGFEELAGQHVVREVNRWIGQKHVRHAALSMLSGPLAEVTALFRKGYAAKLLLVNPDDAKQVDVPWSAVRSRLPDTYTVSNGVGQTLPDTLAPAGCSVLVAVPALMVKRTTHSASEQRKSISAALRSPRIAIENVSPQVDQGRFPIKRTIGDSVSVEADVLMDGHDHIAAQLLWRAADEAEWHVVSMQHAGNDRWTAQFAPQRIGRHYYRIDAWFDEWRTYCNQLAKKSEAGQNVSLEVEEGRRLVSSALERVQDDKPLAADALVSVLDAIGKPQRMATRSRRSRASNKPTDQGVSVPQCNPDQVRTLLSEELSTAMQAADRRPFETASDVLFPITVERRQACFASWYELFPRSQSATPGRHGTFIDVIARLPAIRDMGFDVLYFPPIHPIGLRNRKGKNNSLQAGPTDPGSPYAIGSAEGGHDAIHPELGTLDDFRELVTAAQEHGLEIALDFAIQCSPDHPWLAEHPEWFDWRADGTLRYAENPPKRYEDIVNPDFYSALASAPQQAALWRALRDAVLFWADQGVQTFRVDNPHTKPLPFWEWMIADVQAAHPGTVFLSEAFTRPKMMYRLAKVGFSQSYTYFTWRNAKKELTDYLLELNTPPVADFFRPNFFVNTPDINPYFLQTSGRAGFLIRAALACTTSGLWGMYNGFELCEALAVPGKEEYQDSEKYEIRSWDLDRPGNIVAEITRLNQIRRSNPALQSHLGIRFHKLDNDHVLFFSKTTLDRDNIVLVAISLDPHARQSGMLELPMWEWDLPDDATISVQDVFDDHRFTLHGKYHHVELTPERPFFVWRLVRPG</sequence>
<feature type="compositionally biased region" description="Polar residues" evidence="7">
    <location>
        <begin position="573"/>
        <end position="586"/>
    </location>
</feature>
<evidence type="ECO:0000256" key="1">
    <source>
        <dbReference type="ARBA" id="ARBA00011738"/>
    </source>
</evidence>
<comment type="catalytic activity">
    <reaction evidence="5 6">
        <text>alpha-maltose 1-phosphate + [(1-&gt;4)-alpha-D-glucosyl](n) = [(1-&gt;4)-alpha-D-glucosyl](n+2) + phosphate</text>
        <dbReference type="Rhea" id="RHEA:42692"/>
        <dbReference type="Rhea" id="RHEA-COMP:9584"/>
        <dbReference type="Rhea" id="RHEA-COMP:10183"/>
        <dbReference type="ChEBI" id="CHEBI:15444"/>
        <dbReference type="ChEBI" id="CHEBI:43474"/>
        <dbReference type="ChEBI" id="CHEBI:63576"/>
        <dbReference type="EC" id="2.4.99.16"/>
    </reaction>
</comment>
<dbReference type="SUPFAM" id="SSF51445">
    <property type="entry name" value="(Trans)glycosidases"/>
    <property type="match status" value="2"/>
</dbReference>
<feature type="region of interest" description="Disordered" evidence="7">
    <location>
        <begin position="560"/>
        <end position="586"/>
    </location>
</feature>
<dbReference type="Pfam" id="PF00128">
    <property type="entry name" value="Alpha-amylase"/>
    <property type="match status" value="1"/>
</dbReference>
<keyword evidence="4 6" id="KW-0119">Carbohydrate metabolism</keyword>
<evidence type="ECO:0000256" key="5">
    <source>
        <dbReference type="ARBA" id="ARBA00048735"/>
    </source>
</evidence>
<keyword evidence="3 6" id="KW-0808">Transferase</keyword>
<dbReference type="InterPro" id="IPR026585">
    <property type="entry name" value="GlgE"/>
</dbReference>